<feature type="transmembrane region" description="Helical" evidence="1">
    <location>
        <begin position="77"/>
        <end position="100"/>
    </location>
</feature>
<evidence type="ECO:0000256" key="1">
    <source>
        <dbReference type="SAM" id="Phobius"/>
    </source>
</evidence>
<dbReference type="OrthoDB" id="4125791at2759"/>
<dbReference type="Proteomes" id="UP000243217">
    <property type="component" value="Unassembled WGS sequence"/>
</dbReference>
<sequence length="154" mass="16781">MSTSPPPPARGMVRVLLQLEGFCLLVACVVAYAKLQGNWIVFAFGFFAGDLFSLGYAGGNWLGATMYNLSHNLVGPLLLVSIYLALPSPPVELAMVAAIWMAHIGWERSLGYGLRYPDGFLATSITVDQDPTVYFQAQEKENNSTPPSYSTFKP</sequence>
<name>A0A1V9Z512_9STRA</name>
<feature type="transmembrane region" description="Helical" evidence="1">
    <location>
        <begin position="39"/>
        <end position="57"/>
    </location>
</feature>
<keyword evidence="1" id="KW-0812">Transmembrane</keyword>
<organism evidence="2 3">
    <name type="scientific">Thraustotheca clavata</name>
    <dbReference type="NCBI Taxonomy" id="74557"/>
    <lineage>
        <taxon>Eukaryota</taxon>
        <taxon>Sar</taxon>
        <taxon>Stramenopiles</taxon>
        <taxon>Oomycota</taxon>
        <taxon>Saprolegniomycetes</taxon>
        <taxon>Saprolegniales</taxon>
        <taxon>Achlyaceae</taxon>
        <taxon>Thraustotheca</taxon>
    </lineage>
</organism>
<protein>
    <recommendedName>
        <fullName evidence="4">DUF4260 family protein</fullName>
    </recommendedName>
</protein>
<dbReference type="EMBL" id="JNBS01002280">
    <property type="protein sequence ID" value="OQR93098.1"/>
    <property type="molecule type" value="Genomic_DNA"/>
</dbReference>
<evidence type="ECO:0000313" key="3">
    <source>
        <dbReference type="Proteomes" id="UP000243217"/>
    </source>
</evidence>
<evidence type="ECO:0008006" key="4">
    <source>
        <dbReference type="Google" id="ProtNLM"/>
    </source>
</evidence>
<dbReference type="Pfam" id="PF14079">
    <property type="entry name" value="DUF4260"/>
    <property type="match status" value="1"/>
</dbReference>
<feature type="transmembrane region" description="Helical" evidence="1">
    <location>
        <begin position="12"/>
        <end position="32"/>
    </location>
</feature>
<evidence type="ECO:0000313" key="2">
    <source>
        <dbReference type="EMBL" id="OQR93098.1"/>
    </source>
</evidence>
<gene>
    <name evidence="2" type="ORF">THRCLA_22348</name>
</gene>
<accession>A0A1V9Z512</accession>
<comment type="caution">
    <text evidence="2">The sequence shown here is derived from an EMBL/GenBank/DDBJ whole genome shotgun (WGS) entry which is preliminary data.</text>
</comment>
<dbReference type="AlphaFoldDB" id="A0A1V9Z512"/>
<keyword evidence="1" id="KW-1133">Transmembrane helix</keyword>
<proteinExistence type="predicted"/>
<dbReference type="InterPro" id="IPR025356">
    <property type="entry name" value="DUF4260"/>
</dbReference>
<keyword evidence="3" id="KW-1185">Reference proteome</keyword>
<reference evidence="2 3" key="1">
    <citation type="journal article" date="2014" name="Genome Biol. Evol.">
        <title>The secreted proteins of Achlya hypogyna and Thraustotheca clavata identify the ancestral oomycete secretome and reveal gene acquisitions by horizontal gene transfer.</title>
        <authorList>
            <person name="Misner I."/>
            <person name="Blouin N."/>
            <person name="Leonard G."/>
            <person name="Richards T.A."/>
            <person name="Lane C.E."/>
        </authorList>
    </citation>
    <scope>NUCLEOTIDE SEQUENCE [LARGE SCALE GENOMIC DNA]</scope>
    <source>
        <strain evidence="2 3">ATCC 34112</strain>
    </source>
</reference>
<keyword evidence="1" id="KW-0472">Membrane</keyword>